<evidence type="ECO:0000256" key="2">
    <source>
        <dbReference type="ARBA" id="ARBA00022741"/>
    </source>
</evidence>
<feature type="binding site" evidence="4">
    <location>
        <position position="66"/>
    </location>
    <ligand>
        <name>substrate</name>
    </ligand>
</feature>
<dbReference type="GO" id="GO:0009396">
    <property type="term" value="P:folic acid-containing compound biosynthetic process"/>
    <property type="evidence" value="ECO:0007669"/>
    <property type="project" value="TreeGrafter"/>
</dbReference>
<dbReference type="InterPro" id="IPR037171">
    <property type="entry name" value="NagB/RpiA_transferase-like"/>
</dbReference>
<feature type="binding site" evidence="4">
    <location>
        <begin position="146"/>
        <end position="154"/>
    </location>
    <ligand>
        <name>ATP</name>
        <dbReference type="ChEBI" id="CHEBI:30616"/>
    </ligand>
</feature>
<reference evidence="6" key="1">
    <citation type="journal article" date="2010" name="Insect Mol. Biol.">
        <title>The draft genome sequence of Arsenophonus nasoniae, son-killer bacterium of Nasonia vitripennis, reveals genes associated with virulence and symbiosis.</title>
        <authorList>
            <person name="Wilkes T."/>
            <person name="Darby A.C."/>
            <person name="Choi J."/>
            <person name="Colborne J.K."/>
            <person name="Werren J.H."/>
            <person name="Hurst G.D.D."/>
        </authorList>
    </citation>
    <scope>NUCLEOTIDE SEQUENCE</scope>
</reference>
<dbReference type="InterPro" id="IPR024185">
    <property type="entry name" value="FTHF_cligase-like_sf"/>
</dbReference>
<dbReference type="NCBIfam" id="TIGR02727">
    <property type="entry name" value="MTHFS_bact"/>
    <property type="match status" value="1"/>
</dbReference>
<evidence type="ECO:0000256" key="1">
    <source>
        <dbReference type="ARBA" id="ARBA00010638"/>
    </source>
</evidence>
<keyword evidence="5" id="KW-0479">Metal-binding</keyword>
<organism evidence="6">
    <name type="scientific">Arsenophonus nasoniae</name>
    <name type="common">son-killer infecting Nasonia vitripennis</name>
    <dbReference type="NCBI Taxonomy" id="638"/>
    <lineage>
        <taxon>Bacteria</taxon>
        <taxon>Pseudomonadati</taxon>
        <taxon>Pseudomonadota</taxon>
        <taxon>Gammaproteobacteria</taxon>
        <taxon>Enterobacterales</taxon>
        <taxon>Morganellaceae</taxon>
        <taxon>Arsenophonus</taxon>
    </lineage>
</organism>
<dbReference type="AlphaFoldDB" id="D2U1W1"/>
<gene>
    <name evidence="6" type="ORF">ARN_25550</name>
</gene>
<comment type="cofactor">
    <cofactor evidence="5">
        <name>Mg(2+)</name>
        <dbReference type="ChEBI" id="CHEBI:18420"/>
    </cofactor>
</comment>
<dbReference type="InterPro" id="IPR002698">
    <property type="entry name" value="FTHF_cligase"/>
</dbReference>
<dbReference type="GO" id="GO:0030272">
    <property type="term" value="F:5-formyltetrahydrofolate cyclo-ligase activity"/>
    <property type="evidence" value="ECO:0007669"/>
    <property type="project" value="UniProtKB-EC"/>
</dbReference>
<feature type="binding site" evidence="4">
    <location>
        <position position="61"/>
    </location>
    <ligand>
        <name>substrate</name>
    </ligand>
</feature>
<evidence type="ECO:0000313" key="6">
    <source>
        <dbReference type="EMBL" id="CBA74851.1"/>
    </source>
</evidence>
<comment type="catalytic activity">
    <reaction evidence="5">
        <text>(6S)-5-formyl-5,6,7,8-tetrahydrofolate + ATP = (6R)-5,10-methenyltetrahydrofolate + ADP + phosphate</text>
        <dbReference type="Rhea" id="RHEA:10488"/>
        <dbReference type="ChEBI" id="CHEBI:30616"/>
        <dbReference type="ChEBI" id="CHEBI:43474"/>
        <dbReference type="ChEBI" id="CHEBI:57455"/>
        <dbReference type="ChEBI" id="CHEBI:57457"/>
        <dbReference type="ChEBI" id="CHEBI:456216"/>
        <dbReference type="EC" id="6.3.3.2"/>
    </reaction>
</comment>
<evidence type="ECO:0000256" key="3">
    <source>
        <dbReference type="ARBA" id="ARBA00022840"/>
    </source>
</evidence>
<comment type="similarity">
    <text evidence="1 5">Belongs to the 5-formyltetrahydrofolate cyclo-ligase family.</text>
</comment>
<dbReference type="GO" id="GO:0046872">
    <property type="term" value="F:metal ion binding"/>
    <property type="evidence" value="ECO:0007669"/>
    <property type="project" value="UniProtKB-KW"/>
</dbReference>
<dbReference type="Pfam" id="PF01812">
    <property type="entry name" value="5-FTHF_cyc-lig"/>
    <property type="match status" value="1"/>
</dbReference>
<protein>
    <recommendedName>
        <fullName evidence="5">5-formyltetrahydrofolate cyclo-ligase</fullName>
        <ecNumber evidence="5">6.3.3.2</ecNumber>
    </recommendedName>
</protein>
<keyword evidence="3 4" id="KW-0067">ATP-binding</keyword>
<dbReference type="SUPFAM" id="SSF100950">
    <property type="entry name" value="NagB/RpiA/CoA transferase-like"/>
    <property type="match status" value="1"/>
</dbReference>
<dbReference type="PIRSF" id="PIRSF006806">
    <property type="entry name" value="FTHF_cligase"/>
    <property type="match status" value="1"/>
</dbReference>
<sequence length="203" mass="23653">MIILNFMSNNVQKRQKIIRQTVRQYRRQLTCEQQNSAADKITHLALAHEIIRSASHLGLFLSFDGEINTNPLIKNLWAQNKKVYLPVLHPFSRYQLLFLNYRPDTLLIKNRFNIAEPTLNVMDVIPITQLDVLFVPLVAFDKQGQRLGMGGGFYDRLLSDWHKKHFYPIGLAHDCQLVDKIPTAPWDIPLPEIITPSKRWRII</sequence>
<accession>D2U1W1</accession>
<dbReference type="Gene3D" id="3.40.50.10420">
    <property type="entry name" value="NagB/RpiA/CoA transferase-like"/>
    <property type="match status" value="1"/>
</dbReference>
<keyword evidence="2 4" id="KW-0547">Nucleotide-binding</keyword>
<evidence type="ECO:0000256" key="5">
    <source>
        <dbReference type="RuleBase" id="RU361279"/>
    </source>
</evidence>
<keyword evidence="5" id="KW-0460">Magnesium</keyword>
<dbReference type="PANTHER" id="PTHR23407">
    <property type="entry name" value="ATPASE INHIBITOR/5-FORMYLTETRAHYDROFOLATE CYCLO-LIGASE"/>
    <property type="match status" value="1"/>
</dbReference>
<evidence type="ECO:0000256" key="4">
    <source>
        <dbReference type="PIRSR" id="PIRSR006806-1"/>
    </source>
</evidence>
<keyword evidence="6" id="KW-0436">Ligase</keyword>
<name>D2U1W1_9GAMM</name>
<dbReference type="PANTHER" id="PTHR23407:SF1">
    <property type="entry name" value="5-FORMYLTETRAHYDROFOLATE CYCLO-LIGASE"/>
    <property type="match status" value="1"/>
</dbReference>
<proteinExistence type="inferred from homology"/>
<dbReference type="EC" id="6.3.3.2" evidence="5"/>
<dbReference type="EMBL" id="FN545246">
    <property type="protein sequence ID" value="CBA74851.1"/>
    <property type="molecule type" value="Genomic_DNA"/>
</dbReference>
<dbReference type="GO" id="GO:0035999">
    <property type="term" value="P:tetrahydrofolate interconversion"/>
    <property type="evidence" value="ECO:0007669"/>
    <property type="project" value="TreeGrafter"/>
</dbReference>
<dbReference type="GO" id="GO:0005524">
    <property type="term" value="F:ATP binding"/>
    <property type="evidence" value="ECO:0007669"/>
    <property type="project" value="UniProtKB-KW"/>
</dbReference>